<dbReference type="PANTHER" id="PTHR35811">
    <property type="entry name" value="SLR1870 PROTEIN"/>
    <property type="match status" value="1"/>
</dbReference>
<proteinExistence type="predicted"/>
<reference evidence="2 3" key="1">
    <citation type="submission" date="2019-02" db="EMBL/GenBank/DDBJ databases">
        <authorList>
            <person name="Fomenkov A."/>
            <person name="Dubinina G."/>
            <person name="Grabovich M."/>
            <person name="Vincze T."/>
            <person name="Roberts R.J."/>
        </authorList>
    </citation>
    <scope>NUCLEOTIDE SEQUENCE [LARGE SCALE GENOMIC DNA]</scope>
    <source>
        <strain evidence="2 3">P</strain>
    </source>
</reference>
<protein>
    <submittedName>
        <fullName evidence="2">NYN domain-containing protein</fullName>
    </submittedName>
</protein>
<organism evidence="2 3">
    <name type="scientific">Thiospirochaeta perfilievii</name>
    <dbReference type="NCBI Taxonomy" id="252967"/>
    <lineage>
        <taxon>Bacteria</taxon>
        <taxon>Pseudomonadati</taxon>
        <taxon>Spirochaetota</taxon>
        <taxon>Spirochaetia</taxon>
        <taxon>Spirochaetales</taxon>
        <taxon>Spirochaetaceae</taxon>
        <taxon>Thiospirochaeta</taxon>
    </lineage>
</organism>
<dbReference type="Gene3D" id="3.40.50.1010">
    <property type="entry name" value="5'-nuclease"/>
    <property type="match status" value="1"/>
</dbReference>
<evidence type="ECO:0000313" key="2">
    <source>
        <dbReference type="EMBL" id="QEN03492.1"/>
    </source>
</evidence>
<dbReference type="EMBL" id="CP035807">
    <property type="protein sequence ID" value="QEN03492.1"/>
    <property type="molecule type" value="Genomic_DNA"/>
</dbReference>
<dbReference type="OrthoDB" id="9783963at2"/>
<dbReference type="InterPro" id="IPR021139">
    <property type="entry name" value="NYN"/>
</dbReference>
<dbReference type="KEGG" id="sper:EW093_01820"/>
<dbReference type="CDD" id="cd11297">
    <property type="entry name" value="PIN_LabA-like_N_1"/>
    <property type="match status" value="1"/>
</dbReference>
<feature type="domain" description="NYN" evidence="1">
    <location>
        <begin position="3"/>
        <end position="143"/>
    </location>
</feature>
<evidence type="ECO:0000313" key="3">
    <source>
        <dbReference type="Proteomes" id="UP000323824"/>
    </source>
</evidence>
<dbReference type="Pfam" id="PF01936">
    <property type="entry name" value="NYN"/>
    <property type="match status" value="1"/>
</dbReference>
<dbReference type="PANTHER" id="PTHR35811:SF1">
    <property type="entry name" value="HTH OST-TYPE DOMAIN-CONTAINING PROTEIN"/>
    <property type="match status" value="1"/>
</dbReference>
<sequence length="338" mass="39215">MENVAIFWDIENVTPKSNNTLFIEGMWEYSESIGRVVSSHAYADWSKPQFRKIGPVLSSLHFHMVHIPREKTRKNSADMQLVTDCLELLRYYHHIDTYVLITGDSDFRPLLHTLRKTGKKIHIICDITTASQDLLYLADFFVDYRDIIHYSENEHEDLGSMFTVDEFDEDVDSKIYTGTDSREFWYPAIGEAAALLEHEGKKCNMSTLKIKLKMLNPDFDEKKLGFKRWSLCVHLAAKAGYVILLEKDNQTIIKAIKDEYKKGELQTSFSLLVNILNEVDPDEFKTYAIINSKMENQGVVFEDLGYKKFKKYVLAAEVRGLVETKNINNAQYLRAIRR</sequence>
<dbReference type="GO" id="GO:0004540">
    <property type="term" value="F:RNA nuclease activity"/>
    <property type="evidence" value="ECO:0007669"/>
    <property type="project" value="InterPro"/>
</dbReference>
<dbReference type="Proteomes" id="UP000323824">
    <property type="component" value="Chromosome"/>
</dbReference>
<reference evidence="2 3" key="2">
    <citation type="submission" date="2019-09" db="EMBL/GenBank/DDBJ databases">
        <title>Complete Genome Sequence and Methylome Analysis of free living Spirochaetas.</title>
        <authorList>
            <person name="Leshcheva N."/>
            <person name="Mikheeva N."/>
        </authorList>
    </citation>
    <scope>NUCLEOTIDE SEQUENCE [LARGE SCALE GENOMIC DNA]</scope>
    <source>
        <strain evidence="2 3">P</strain>
    </source>
</reference>
<dbReference type="AlphaFoldDB" id="A0A5C1QBE5"/>
<accession>A0A5C1QBE5</accession>
<name>A0A5C1QBE5_9SPIO</name>
<keyword evidence="3" id="KW-1185">Reference proteome</keyword>
<gene>
    <name evidence="2" type="ORF">EW093_01820</name>
</gene>
<dbReference type="RefSeq" id="WP_149566750.1">
    <property type="nucleotide sequence ID" value="NZ_CP035807.1"/>
</dbReference>
<evidence type="ECO:0000259" key="1">
    <source>
        <dbReference type="Pfam" id="PF01936"/>
    </source>
</evidence>